<reference evidence="1 2" key="1">
    <citation type="submission" date="2012-09" db="EMBL/GenBank/DDBJ databases">
        <title>The Genome Sequence of Actinobaculum massiliae ACS-171-V-COL2.</title>
        <authorList>
            <consortium name="The Broad Institute Genome Sequencing Platform"/>
            <person name="Earl A."/>
            <person name="Ward D."/>
            <person name="Feldgarden M."/>
            <person name="Gevers D."/>
            <person name="Saerens B."/>
            <person name="Vaneechoutte M."/>
            <person name="Walker B."/>
            <person name="Young S.K."/>
            <person name="Zeng Q."/>
            <person name="Gargeya S."/>
            <person name="Fitzgerald M."/>
            <person name="Haas B."/>
            <person name="Abouelleil A."/>
            <person name="Alvarado L."/>
            <person name="Arachchi H.M."/>
            <person name="Berlin A."/>
            <person name="Chapman S.B."/>
            <person name="Goldberg J."/>
            <person name="Griggs A."/>
            <person name="Gujja S."/>
            <person name="Hansen M."/>
            <person name="Howarth C."/>
            <person name="Imamovic A."/>
            <person name="Larimer J."/>
            <person name="McCowen C."/>
            <person name="Montmayeur A."/>
            <person name="Murphy C."/>
            <person name="Neiman D."/>
            <person name="Pearson M."/>
            <person name="Priest M."/>
            <person name="Roberts A."/>
            <person name="Saif S."/>
            <person name="Shea T."/>
            <person name="Sisk P."/>
            <person name="Sykes S."/>
            <person name="Wortman J."/>
            <person name="Nusbaum C."/>
            <person name="Birren B."/>
        </authorList>
    </citation>
    <scope>NUCLEOTIDE SEQUENCE [LARGE SCALE GENOMIC DNA]</scope>
    <source>
        <strain evidence="2">ACS-171-V-Col2</strain>
    </source>
</reference>
<dbReference type="EMBL" id="AGWL01000008">
    <property type="protein sequence ID" value="EKU94486.1"/>
    <property type="molecule type" value="Genomic_DNA"/>
</dbReference>
<dbReference type="HOGENOM" id="CLU_087287_2_0_11"/>
<dbReference type="InterPro" id="IPR018561">
    <property type="entry name" value="AosR"/>
</dbReference>
<dbReference type="RefSeq" id="WP_007001638.1">
    <property type="nucleotide sequence ID" value="NZ_JH992956.1"/>
</dbReference>
<dbReference type="PATRIC" id="fig|883066.3.peg.1496"/>
<dbReference type="STRING" id="202789.GCA_001457435_00677"/>
<gene>
    <name evidence="1" type="ORF">HMPREF9233_01433</name>
</gene>
<dbReference type="eggNOG" id="ENOG5030MQJ">
    <property type="taxonomic scope" value="Bacteria"/>
</dbReference>
<keyword evidence="2" id="KW-1185">Reference proteome</keyword>
<accession>K9EF47</accession>
<dbReference type="Pfam" id="PF09438">
    <property type="entry name" value="DUF2017"/>
    <property type="match status" value="1"/>
</dbReference>
<sequence>MIGFKPWRGGYMGGADENERRLLAGVARDVAQLLGYHIDEEADPIGPPDPERDPLEDYEAEFADVEAALEEDDAVAAHHALAPMDNALLRLFPDMAEDPQLAGELRDMTEESISQQKVENLRFFVNSLRQESVWVGNEDVGKWAAAANDIRIVLASRLEIHDEDSARAVDDDAWAILQGEGGGVQNSEDLMKVLYIMLAWWQDSLVQAVRNKQLRG</sequence>
<dbReference type="AlphaFoldDB" id="K9EF47"/>
<evidence type="ECO:0000313" key="2">
    <source>
        <dbReference type="Proteomes" id="UP000009888"/>
    </source>
</evidence>
<name>K9EF47_9ACTO</name>
<evidence type="ECO:0000313" key="1">
    <source>
        <dbReference type="EMBL" id="EKU94486.1"/>
    </source>
</evidence>
<organism evidence="1 2">
    <name type="scientific">Actinobaculum massiliense ACS-171-V-Col2</name>
    <dbReference type="NCBI Taxonomy" id="883066"/>
    <lineage>
        <taxon>Bacteria</taxon>
        <taxon>Bacillati</taxon>
        <taxon>Actinomycetota</taxon>
        <taxon>Actinomycetes</taxon>
        <taxon>Actinomycetales</taxon>
        <taxon>Actinomycetaceae</taxon>
        <taxon>Actinobaculum</taxon>
    </lineage>
</organism>
<protein>
    <submittedName>
        <fullName evidence="1">Uncharacterized protein</fullName>
    </submittedName>
</protein>
<proteinExistence type="predicted"/>
<comment type="caution">
    <text evidence="1">The sequence shown here is derived from an EMBL/GenBank/DDBJ whole genome shotgun (WGS) entry which is preliminary data.</text>
</comment>
<dbReference type="Proteomes" id="UP000009888">
    <property type="component" value="Unassembled WGS sequence"/>
</dbReference>